<organism evidence="2 3">
    <name type="scientific">Sinomicrobium oceani</name>
    <dbReference type="NCBI Taxonomy" id="1150368"/>
    <lineage>
        <taxon>Bacteria</taxon>
        <taxon>Pseudomonadati</taxon>
        <taxon>Bacteroidota</taxon>
        <taxon>Flavobacteriia</taxon>
        <taxon>Flavobacteriales</taxon>
        <taxon>Flavobacteriaceae</taxon>
        <taxon>Sinomicrobium</taxon>
    </lineage>
</organism>
<dbReference type="Gene3D" id="2.40.50.230">
    <property type="entry name" value="Gp5 N-terminal domain"/>
    <property type="match status" value="1"/>
</dbReference>
<dbReference type="AlphaFoldDB" id="A0A1K1RLE3"/>
<dbReference type="Pfam" id="PF04717">
    <property type="entry name" value="Phage_base_V"/>
    <property type="match status" value="1"/>
</dbReference>
<dbReference type="Gene3D" id="3.55.50.10">
    <property type="entry name" value="Baseplate protein-like domains"/>
    <property type="match status" value="1"/>
</dbReference>
<feature type="domain" description="Gp5/Type VI secretion system Vgr protein OB-fold" evidence="1">
    <location>
        <begin position="367"/>
        <end position="441"/>
    </location>
</feature>
<dbReference type="SUPFAM" id="SSF69279">
    <property type="entry name" value="Phage tail proteins"/>
    <property type="match status" value="1"/>
</dbReference>
<protein>
    <submittedName>
        <fullName evidence="2">Phage late control gene D protein (GPD)</fullName>
    </submittedName>
</protein>
<keyword evidence="3" id="KW-1185">Reference proteome</keyword>
<dbReference type="EMBL" id="FPJE01000028">
    <property type="protein sequence ID" value="SFW72668.1"/>
    <property type="molecule type" value="Genomic_DNA"/>
</dbReference>
<dbReference type="RefSeq" id="WP_072318947.1">
    <property type="nucleotide sequence ID" value="NZ_FPJE01000028.1"/>
</dbReference>
<evidence type="ECO:0000259" key="1">
    <source>
        <dbReference type="Pfam" id="PF04717"/>
    </source>
</evidence>
<dbReference type="Gene3D" id="4.10.220.110">
    <property type="match status" value="1"/>
</dbReference>
<evidence type="ECO:0000313" key="2">
    <source>
        <dbReference type="EMBL" id="SFW72668.1"/>
    </source>
</evidence>
<dbReference type="STRING" id="1150368.SAMN02927921_03704"/>
<dbReference type="Gene3D" id="2.30.110.50">
    <property type="match status" value="1"/>
</dbReference>
<sequence length="610" mass="67389">MALQTDLTIRIGELTITSFLHLQLSQNIDDHHELSLECREDEVVFHDPAVQGNYQKLIGQKLLVTMRASNNLFSGNTGYFKGIITSVKARNSDELDGKRIRFKAFSPTILMDNGPESFSFLKKDFIHIVHNTTRLYDTDMLKTSIKPARNQDYPYIAQYNESDYDFLKRICSRQGEWFYYNGTELIIGRESNQEEIPLHYGHNLVEFDLEMSLQPTRFKYHGNDLSEGVSHYSSTRSLENSVNGITGELIRSSARVFEKETTVQHNFLVNEGNGQTDVDQYAQLNFRKKVANMLFVYGRSENPALRPGAMTRITDENGNVIGTFKIISTDHRCTDNGDYENVFKGVPSVVTISPYCEPGNYPKCESQPATVIANNDPKGLGRIKVQMAWQKENGQTTDWVPLSTPNGGSGKGFHFIPETGETVMVDFQSGNAEMPYVTGCVQHGNASSGYADPDNNLKAIQSRNGNKIIMDDNSGSMYISDNGGASSFYDGAGNLRVDANTNVCINVGDSNACIIMDSSGNIEIKGDTHVKLKVGDSYIGITEDHITLNSKNIDLTGEDSITLTGEKNTITGNTLTEMNGSAVTIDPSGDVTVQPDGGNVIIKGTQVDIN</sequence>
<proteinExistence type="predicted"/>
<evidence type="ECO:0000313" key="3">
    <source>
        <dbReference type="Proteomes" id="UP000182248"/>
    </source>
</evidence>
<dbReference type="Pfam" id="PF05954">
    <property type="entry name" value="Phage_GPD"/>
    <property type="match status" value="1"/>
</dbReference>
<name>A0A1K1RLE3_9FLAO</name>
<dbReference type="OrthoDB" id="727155at2"/>
<gene>
    <name evidence="2" type="ORF">SAMN02927921_03704</name>
</gene>
<dbReference type="InterPro" id="IPR006531">
    <property type="entry name" value="Gp5/Vgr_OB"/>
</dbReference>
<dbReference type="Proteomes" id="UP000182248">
    <property type="component" value="Unassembled WGS sequence"/>
</dbReference>
<reference evidence="2 3" key="1">
    <citation type="submission" date="2016-11" db="EMBL/GenBank/DDBJ databases">
        <authorList>
            <person name="Jaros S."/>
            <person name="Januszkiewicz K."/>
            <person name="Wedrychowicz H."/>
        </authorList>
    </citation>
    <scope>NUCLEOTIDE SEQUENCE [LARGE SCALE GENOMIC DNA]</scope>
    <source>
        <strain evidence="2 3">CGMCC 1.12145</strain>
    </source>
</reference>
<accession>A0A1K1RLE3</accession>
<dbReference type="InterPro" id="IPR037026">
    <property type="entry name" value="Vgr_OB-fold_dom_sf"/>
</dbReference>
<dbReference type="SUPFAM" id="SSF69255">
    <property type="entry name" value="gp5 N-terminal domain-like"/>
    <property type="match status" value="1"/>
</dbReference>